<dbReference type="AlphaFoldDB" id="A0AA41SWS0"/>
<reference evidence="15" key="1">
    <citation type="submission" date="2020-03" db="EMBL/GenBank/DDBJ databases">
        <title>Studies in the Genomics of Life Span.</title>
        <authorList>
            <person name="Glass D."/>
        </authorList>
    </citation>
    <scope>NUCLEOTIDE SEQUENCE</scope>
    <source>
        <strain evidence="15">SUZIE</strain>
        <tissue evidence="15">Muscle</tissue>
    </source>
</reference>
<dbReference type="PROSITE" id="PS50929">
    <property type="entry name" value="ABC_TM1F"/>
    <property type="match status" value="2"/>
</dbReference>
<dbReference type="GO" id="GO:0005743">
    <property type="term" value="C:mitochondrial inner membrane"/>
    <property type="evidence" value="ECO:0007669"/>
    <property type="project" value="TreeGrafter"/>
</dbReference>
<proteinExistence type="inferred from homology"/>
<dbReference type="PROSITE" id="PS00211">
    <property type="entry name" value="ABC_TRANSPORTER_1"/>
    <property type="match status" value="2"/>
</dbReference>
<keyword evidence="6" id="KW-0677">Repeat</keyword>
<evidence type="ECO:0000256" key="2">
    <source>
        <dbReference type="ARBA" id="ARBA00007577"/>
    </source>
</evidence>
<dbReference type="CDD" id="cd03249">
    <property type="entry name" value="ABC_MTABC3_MDL1_MDL2"/>
    <property type="match status" value="2"/>
</dbReference>
<dbReference type="FunFam" id="1.20.1560.10:FF:000018">
    <property type="entry name" value="ATP-binding cassette subfamily B member 11"/>
    <property type="match status" value="1"/>
</dbReference>
<dbReference type="InterPro" id="IPR039421">
    <property type="entry name" value="Type_1_exporter"/>
</dbReference>
<dbReference type="EC" id="7.6.2.2" evidence="3"/>
<evidence type="ECO:0000256" key="11">
    <source>
        <dbReference type="ARBA" id="ARBA00023136"/>
    </source>
</evidence>
<evidence type="ECO:0000256" key="3">
    <source>
        <dbReference type="ARBA" id="ARBA00012191"/>
    </source>
</evidence>
<keyword evidence="7" id="KW-0547">Nucleotide-binding</keyword>
<feature type="domain" description="ABC transporter" evidence="13">
    <location>
        <begin position="392"/>
        <end position="628"/>
    </location>
</feature>
<keyword evidence="10 12" id="KW-1133">Transmembrane helix</keyword>
<dbReference type="GO" id="GO:0005524">
    <property type="term" value="F:ATP binding"/>
    <property type="evidence" value="ECO:0007669"/>
    <property type="project" value="UniProtKB-KW"/>
</dbReference>
<name>A0AA41SWS0_SCICA</name>
<feature type="domain" description="ABC transporter" evidence="13">
    <location>
        <begin position="945"/>
        <end position="1183"/>
    </location>
</feature>
<dbReference type="Gene3D" id="1.20.1560.10">
    <property type="entry name" value="ABC transporter type 1, transmembrane domain"/>
    <property type="match status" value="1"/>
</dbReference>
<evidence type="ECO:0000256" key="9">
    <source>
        <dbReference type="ARBA" id="ARBA00022967"/>
    </source>
</evidence>
<keyword evidence="4" id="KW-0813">Transport</keyword>
<dbReference type="Pfam" id="PF00005">
    <property type="entry name" value="ABC_tran"/>
    <property type="match status" value="2"/>
</dbReference>
<dbReference type="FunFam" id="3.40.50.300:FF:000302">
    <property type="entry name" value="ATP-binding cassette subfamily B member 5"/>
    <property type="match status" value="2"/>
</dbReference>
<keyword evidence="8 15" id="KW-0067">ATP-binding</keyword>
<dbReference type="InterPro" id="IPR027417">
    <property type="entry name" value="P-loop_NTPase"/>
</dbReference>
<feature type="transmembrane region" description="Helical" evidence="12">
    <location>
        <begin position="326"/>
        <end position="349"/>
    </location>
</feature>
<dbReference type="Gene3D" id="3.40.50.300">
    <property type="entry name" value="P-loop containing nucleotide triphosphate hydrolases"/>
    <property type="match status" value="2"/>
</dbReference>
<comment type="caution">
    <text evidence="15">The sequence shown here is derived from an EMBL/GenBank/DDBJ whole genome shotgun (WGS) entry which is preliminary data.</text>
</comment>
<evidence type="ECO:0000259" key="14">
    <source>
        <dbReference type="PROSITE" id="PS50929"/>
    </source>
</evidence>
<dbReference type="SMART" id="SM00382">
    <property type="entry name" value="AAA"/>
    <property type="match status" value="2"/>
</dbReference>
<dbReference type="InterPro" id="IPR011527">
    <property type="entry name" value="ABC1_TM_dom"/>
</dbReference>
<evidence type="ECO:0000313" key="15">
    <source>
        <dbReference type="EMBL" id="MBZ3875865.1"/>
    </source>
</evidence>
<dbReference type="CDD" id="cd18578">
    <property type="entry name" value="ABC_6TM_Pgp_ABCB1_D2_like"/>
    <property type="match status" value="1"/>
</dbReference>
<dbReference type="GO" id="GO:0015421">
    <property type="term" value="F:ABC-type oligopeptide transporter activity"/>
    <property type="evidence" value="ECO:0007669"/>
    <property type="project" value="TreeGrafter"/>
</dbReference>
<evidence type="ECO:0000256" key="6">
    <source>
        <dbReference type="ARBA" id="ARBA00022737"/>
    </source>
</evidence>
<dbReference type="CDD" id="cd18577">
    <property type="entry name" value="ABC_6TM_Pgp_ABCB1_D1_like"/>
    <property type="match status" value="1"/>
</dbReference>
<comment type="similarity">
    <text evidence="2">Belongs to the ABC transporter superfamily. ABCB family. Multidrug resistance exporter (TC 3.A.1.201) subfamily.</text>
</comment>
<evidence type="ECO:0000256" key="10">
    <source>
        <dbReference type="ARBA" id="ARBA00022989"/>
    </source>
</evidence>
<dbReference type="PROSITE" id="PS50893">
    <property type="entry name" value="ABC_TRANSPORTER_2"/>
    <property type="match status" value="2"/>
</dbReference>
<dbReference type="Pfam" id="PF00664">
    <property type="entry name" value="ABC_membrane"/>
    <property type="match status" value="2"/>
</dbReference>
<feature type="domain" description="ABC transmembrane type-1" evidence="14">
    <location>
        <begin position="709"/>
        <end position="910"/>
    </location>
</feature>
<dbReference type="InterPro" id="IPR036640">
    <property type="entry name" value="ABC1_TM_sf"/>
</dbReference>
<dbReference type="InterPro" id="IPR003593">
    <property type="entry name" value="AAA+_ATPase"/>
</dbReference>
<dbReference type="PANTHER" id="PTHR43394">
    <property type="entry name" value="ATP-DEPENDENT PERMEASE MDL1, MITOCHONDRIAL"/>
    <property type="match status" value="1"/>
</dbReference>
<keyword evidence="5 12" id="KW-0812">Transmembrane</keyword>
<evidence type="ECO:0000313" key="16">
    <source>
        <dbReference type="Proteomes" id="UP001166674"/>
    </source>
</evidence>
<keyword evidence="9" id="KW-1278">Translocase</keyword>
<sequence>MSLNLELFNLHQFVKLHVLDGKSSGWCHLFYSCHSTLPCFPQFRFADGLDIMLMVLGILASLVNGACLPLMSLVLGEVSDHLISGCLVQTNTRNSQNCTQSQEKLNEEVTMLTLYYVGIGATALIFGYKQISFWVMAAARQTKRIRKQFFHSVLAQDIGWFDSCDIGELNTRMTDDISKISDGIGDKIALLFQNMSTFSIGLAIGLVKGWKLTLVTLSTSPLIMASAAVCSRMVISLTSKELSAYSKAGAVAEEVLSSIRTVIAFGGQEKEIQRYTQNLKDAKDVGIKKAIASKLSLGAVYFFINGTYGLAFWYGTSLIFSGEPGYTIGTVLAVFFSVIHSSYCIGAAAPHFETFSIARGAAFNVFQVIDKKPSIDNFSTAGYKPECIEGTVEFKNVSFNYPSRPSIKILKGLNLKIKSGETVALVGPSGSGKSTAVRLLQRLYDPGHGFITVDANDLRALNVRHYREHIGVVSQEPVLFGTTIRNNIRYGRDGVTDEEIERAAKEANAYDFIMEFPNKFNTLVGEKGAQMSGGQKQRIAIARALVRNPKILILDEATSALDTESESIVQAALEKASKGRTTIVVAHRLSTVRSADLIVTLKDGMVVEKGTHAELMAQQGLYYSLAMSQDIKKADEQMELMTYSPERNTSPVSPCAMNNIKSDGTDKSEESIQHKEEGDNKTTLKHNAEIYSMIFVILGIICFVSYFMQDIAWFDDKENSTGALTTTLAIDIAQIQGATSARVGVLMQNATNLGLSVIISLVYGWEMTLLILSVAPVLALTGMIETAAMTGFANKDKQELKRAGKIAIEAVENIHTIVSLTREKVFEQTYEETLQTQHRNTLKKAQIIGSCYAFNHAFVYFAYAAAFRFGAYLVQVGRMTPEGMFIVFTAVAYGAIAMGETLVLVPEYSKAKSGAAHLFALLEKKPTIDSHSQRGKKPDTCEGNLEFREVSFFYPCRPDVFILRGLSLSIEKGKTVAFVGSSGCRKSTSVQLLQRFYDPVKGQVLFDGVDAKELNVQWLRSQIAIVSQEPMLFNCSIAENIAYGDNSRVVPLDEIKEVANAANIHSFIEGLPEKYNTQVGLKGAQLSGGQKQRLAIARALLRKPKIFLLDEATSALDNESEKVVQHALDKARKGRTCLVVAHRLSTIQNADLIVVLHNGKIKERGTHQELLRNRDIYFKLVNAQSVH</sequence>
<dbReference type="GO" id="GO:0008559">
    <property type="term" value="F:ABC-type xenobiotic transporter activity"/>
    <property type="evidence" value="ECO:0007669"/>
    <property type="project" value="UniProtKB-EC"/>
</dbReference>
<dbReference type="EMBL" id="JAATJV010260100">
    <property type="protein sequence ID" value="MBZ3875865.1"/>
    <property type="molecule type" value="Genomic_DNA"/>
</dbReference>
<evidence type="ECO:0000256" key="4">
    <source>
        <dbReference type="ARBA" id="ARBA00022448"/>
    </source>
</evidence>
<evidence type="ECO:0000259" key="13">
    <source>
        <dbReference type="PROSITE" id="PS50893"/>
    </source>
</evidence>
<comment type="subcellular location">
    <subcellularLocation>
        <location evidence="1">Membrane</location>
        <topology evidence="1">Multi-pass membrane protein</topology>
    </subcellularLocation>
</comment>
<feature type="domain" description="ABC transmembrane type-1" evidence="14">
    <location>
        <begin position="55"/>
        <end position="355"/>
    </location>
</feature>
<feature type="transmembrane region" description="Helical" evidence="12">
    <location>
        <begin position="295"/>
        <end position="314"/>
    </location>
</feature>
<evidence type="ECO:0000256" key="5">
    <source>
        <dbReference type="ARBA" id="ARBA00022692"/>
    </source>
</evidence>
<dbReference type="GO" id="GO:0016887">
    <property type="term" value="F:ATP hydrolysis activity"/>
    <property type="evidence" value="ECO:0007669"/>
    <property type="project" value="InterPro"/>
</dbReference>
<feature type="transmembrane region" description="Helical" evidence="12">
    <location>
        <begin position="769"/>
        <end position="792"/>
    </location>
</feature>
<evidence type="ECO:0000256" key="7">
    <source>
        <dbReference type="ARBA" id="ARBA00022741"/>
    </source>
</evidence>
<feature type="transmembrane region" description="Helical" evidence="12">
    <location>
        <begin position="847"/>
        <end position="871"/>
    </location>
</feature>
<feature type="transmembrane region" description="Helical" evidence="12">
    <location>
        <begin position="51"/>
        <end position="75"/>
    </location>
</feature>
<evidence type="ECO:0000256" key="1">
    <source>
        <dbReference type="ARBA" id="ARBA00004141"/>
    </source>
</evidence>
<dbReference type="Proteomes" id="UP001166674">
    <property type="component" value="Unassembled WGS sequence"/>
</dbReference>
<evidence type="ECO:0000256" key="12">
    <source>
        <dbReference type="SAM" id="Phobius"/>
    </source>
</evidence>
<dbReference type="SUPFAM" id="SSF90123">
    <property type="entry name" value="ABC transporter transmembrane region"/>
    <property type="match status" value="2"/>
</dbReference>
<dbReference type="InterPro" id="IPR003439">
    <property type="entry name" value="ABC_transporter-like_ATP-bd"/>
</dbReference>
<protein>
    <recommendedName>
        <fullName evidence="3">ABC-type xenobiotic transporter</fullName>
        <ecNumber evidence="3">7.6.2.2</ecNumber>
    </recommendedName>
</protein>
<dbReference type="SUPFAM" id="SSF52540">
    <property type="entry name" value="P-loop containing nucleoside triphosphate hydrolases"/>
    <property type="match status" value="2"/>
</dbReference>
<feature type="transmembrane region" description="Helical" evidence="12">
    <location>
        <begin position="690"/>
        <end position="708"/>
    </location>
</feature>
<dbReference type="PANTHER" id="PTHR43394:SF27">
    <property type="entry name" value="ATP-DEPENDENT TRANSLOCASE ABCB1-LIKE"/>
    <property type="match status" value="1"/>
</dbReference>
<feature type="transmembrane region" description="Helical" evidence="12">
    <location>
        <begin position="114"/>
        <end position="137"/>
    </location>
</feature>
<dbReference type="GO" id="GO:0090374">
    <property type="term" value="P:oligopeptide export from mitochondrion"/>
    <property type="evidence" value="ECO:0007669"/>
    <property type="project" value="TreeGrafter"/>
</dbReference>
<feature type="transmembrane region" description="Helical" evidence="12">
    <location>
        <begin position="883"/>
        <end position="905"/>
    </location>
</feature>
<organism evidence="15 16">
    <name type="scientific">Sciurus carolinensis</name>
    <name type="common">Eastern gray squirrel</name>
    <dbReference type="NCBI Taxonomy" id="30640"/>
    <lineage>
        <taxon>Eukaryota</taxon>
        <taxon>Metazoa</taxon>
        <taxon>Chordata</taxon>
        <taxon>Craniata</taxon>
        <taxon>Vertebrata</taxon>
        <taxon>Euteleostomi</taxon>
        <taxon>Mammalia</taxon>
        <taxon>Eutheria</taxon>
        <taxon>Euarchontoglires</taxon>
        <taxon>Glires</taxon>
        <taxon>Rodentia</taxon>
        <taxon>Sciuromorpha</taxon>
        <taxon>Sciuridae</taxon>
        <taxon>Sciurinae</taxon>
        <taxon>Sciurini</taxon>
        <taxon>Sciurus</taxon>
    </lineage>
</organism>
<evidence type="ECO:0000256" key="8">
    <source>
        <dbReference type="ARBA" id="ARBA00022840"/>
    </source>
</evidence>
<gene>
    <name evidence="15" type="ORF">SUZIE_135075</name>
</gene>
<accession>A0AA41SWS0</accession>
<keyword evidence="11 12" id="KW-0472">Membrane</keyword>
<dbReference type="InterPro" id="IPR017871">
    <property type="entry name" value="ABC_transporter-like_CS"/>
</dbReference>
<keyword evidence="16" id="KW-1185">Reference proteome</keyword>